<dbReference type="AlphaFoldDB" id="A0A7S3K376"/>
<evidence type="ECO:0000259" key="7">
    <source>
        <dbReference type="Pfam" id="PF00884"/>
    </source>
</evidence>
<feature type="domain" description="Sulfatase N-terminal" evidence="7">
    <location>
        <begin position="31"/>
        <end position="394"/>
    </location>
</feature>
<feature type="signal peptide" evidence="6">
    <location>
        <begin position="1"/>
        <end position="21"/>
    </location>
</feature>
<sequence>MVVNIYGKLWTSLLFLLLSKGEELKKPPTSIVFILADDLGIGDVGIYNENRTGDTPTIDRMGKDGIVLTQFHVMSPVCSPSRAAMMTGRESSVAGYPNIADCNPRGNKGYYYDNNIDQYRQVATDAIGRLNETWPSIAHTLKSAGYTTAMLGKWHLGCLGLPHFNEYGWDVMKSFEDHGDPASDIRWPGYTNFGSGFWTDKFDINNMQTIEAARTIFSNYTSETKIYLSLNPIVPHWPLSPRRSSMEAVPGPKECNISKFWEQNFTWTKEINKNFGRSQLRHHRGSKACMERVYRASVYEFDMLVRDALNLLDEFGRSNDALIIVTSDNGPEVPTGRLCWSQRGNVMHFRGYKRSLYEGGTRVPFIMRWSKIPKSIIHQDLYGIDLLPTFVHLVDRAQWLKNQLKQLHLDQLPGRLFPFLKYPTNQNNQRKELHHMWSYRTSLFADWEYGLAGHCSGHSPAFSARARDSDLKLLLEFARRNDSTILFPLIPNRSTFRRVELYNISADPFEQLDLLHNDSTLQCWNSLAAQLAADFLYWFRFTRPKTRGLLRRPHHPCRIGPPPPKNNNRMHYRRHRFAISHSHNKNQEQREHTPLSSSSSSSSSMSGSTTVLHY</sequence>
<feature type="region of interest" description="Disordered" evidence="5">
    <location>
        <begin position="581"/>
        <end position="614"/>
    </location>
</feature>
<organism evidence="8">
    <name type="scientific">Aureoumbra lagunensis</name>
    <dbReference type="NCBI Taxonomy" id="44058"/>
    <lineage>
        <taxon>Eukaryota</taxon>
        <taxon>Sar</taxon>
        <taxon>Stramenopiles</taxon>
        <taxon>Ochrophyta</taxon>
        <taxon>Pelagophyceae</taxon>
        <taxon>Pelagomonadales</taxon>
        <taxon>Aureoumbra</taxon>
    </lineage>
</organism>
<keyword evidence="6" id="KW-0732">Signal</keyword>
<dbReference type="SUPFAM" id="SSF53649">
    <property type="entry name" value="Alkaline phosphatase-like"/>
    <property type="match status" value="1"/>
</dbReference>
<dbReference type="GO" id="GO:0004065">
    <property type="term" value="F:arylsulfatase activity"/>
    <property type="evidence" value="ECO:0007669"/>
    <property type="project" value="TreeGrafter"/>
</dbReference>
<dbReference type="InterPro" id="IPR000917">
    <property type="entry name" value="Sulfatase_N"/>
</dbReference>
<name>A0A7S3K376_9STRA</name>
<dbReference type="PANTHER" id="PTHR42693:SF33">
    <property type="entry name" value="ARYLSULFATASE"/>
    <property type="match status" value="1"/>
</dbReference>
<evidence type="ECO:0000256" key="4">
    <source>
        <dbReference type="ARBA" id="ARBA00022837"/>
    </source>
</evidence>
<dbReference type="PANTHER" id="PTHR42693">
    <property type="entry name" value="ARYLSULFATASE FAMILY MEMBER"/>
    <property type="match status" value="1"/>
</dbReference>
<evidence type="ECO:0000256" key="1">
    <source>
        <dbReference type="ARBA" id="ARBA00008779"/>
    </source>
</evidence>
<dbReference type="GO" id="GO:0046872">
    <property type="term" value="F:metal ion binding"/>
    <property type="evidence" value="ECO:0007669"/>
    <property type="project" value="UniProtKB-KW"/>
</dbReference>
<dbReference type="Pfam" id="PF00884">
    <property type="entry name" value="Sulfatase"/>
    <property type="match status" value="1"/>
</dbReference>
<keyword evidence="2" id="KW-0479">Metal-binding</keyword>
<dbReference type="PROSITE" id="PS00523">
    <property type="entry name" value="SULFATASE_1"/>
    <property type="match status" value="1"/>
</dbReference>
<dbReference type="InterPro" id="IPR050738">
    <property type="entry name" value="Sulfatase"/>
</dbReference>
<dbReference type="InterPro" id="IPR024607">
    <property type="entry name" value="Sulfatase_CS"/>
</dbReference>
<evidence type="ECO:0000256" key="3">
    <source>
        <dbReference type="ARBA" id="ARBA00022801"/>
    </source>
</evidence>
<dbReference type="EMBL" id="HBIJ01018290">
    <property type="protein sequence ID" value="CAE0371274.1"/>
    <property type="molecule type" value="Transcribed_RNA"/>
</dbReference>
<protein>
    <recommendedName>
        <fullName evidence="7">Sulfatase N-terminal domain-containing protein</fullName>
    </recommendedName>
</protein>
<reference evidence="8" key="1">
    <citation type="submission" date="2021-01" db="EMBL/GenBank/DDBJ databases">
        <authorList>
            <person name="Corre E."/>
            <person name="Pelletier E."/>
            <person name="Niang G."/>
            <person name="Scheremetjew M."/>
            <person name="Finn R."/>
            <person name="Kale V."/>
            <person name="Holt S."/>
            <person name="Cochrane G."/>
            <person name="Meng A."/>
            <person name="Brown T."/>
            <person name="Cohen L."/>
        </authorList>
    </citation>
    <scope>NUCLEOTIDE SEQUENCE</scope>
    <source>
        <strain evidence="8">CCMP1510</strain>
    </source>
</reference>
<proteinExistence type="inferred from homology"/>
<gene>
    <name evidence="8" type="ORF">ALAG00032_LOCUS12056</name>
</gene>
<feature type="compositionally biased region" description="Low complexity" evidence="5">
    <location>
        <begin position="596"/>
        <end position="608"/>
    </location>
</feature>
<keyword evidence="3" id="KW-0378">Hydrolase</keyword>
<keyword evidence="4" id="KW-0106">Calcium</keyword>
<evidence type="ECO:0000313" key="8">
    <source>
        <dbReference type="EMBL" id="CAE0371274.1"/>
    </source>
</evidence>
<evidence type="ECO:0000256" key="2">
    <source>
        <dbReference type="ARBA" id="ARBA00022723"/>
    </source>
</evidence>
<feature type="chain" id="PRO_5030856675" description="Sulfatase N-terminal domain-containing protein" evidence="6">
    <location>
        <begin position="22"/>
        <end position="614"/>
    </location>
</feature>
<dbReference type="InterPro" id="IPR017850">
    <property type="entry name" value="Alkaline_phosphatase_core_sf"/>
</dbReference>
<comment type="similarity">
    <text evidence="1">Belongs to the sulfatase family.</text>
</comment>
<dbReference type="Gene3D" id="3.40.720.10">
    <property type="entry name" value="Alkaline Phosphatase, subunit A"/>
    <property type="match status" value="1"/>
</dbReference>
<accession>A0A7S3K376</accession>
<evidence type="ECO:0000256" key="6">
    <source>
        <dbReference type="SAM" id="SignalP"/>
    </source>
</evidence>
<evidence type="ECO:0000256" key="5">
    <source>
        <dbReference type="SAM" id="MobiDB-lite"/>
    </source>
</evidence>